<feature type="non-terminal residue" evidence="9">
    <location>
        <position position="682"/>
    </location>
</feature>
<feature type="domain" description="Immunoglobulin" evidence="8">
    <location>
        <begin position="202"/>
        <end position="394"/>
    </location>
</feature>
<evidence type="ECO:0000256" key="1">
    <source>
        <dbReference type="ARBA" id="ARBA00004479"/>
    </source>
</evidence>
<dbReference type="Proteomes" id="UP000670152">
    <property type="component" value="Unassembled WGS sequence"/>
</dbReference>
<evidence type="ECO:0000256" key="3">
    <source>
        <dbReference type="ARBA" id="ARBA00023157"/>
    </source>
</evidence>
<evidence type="ECO:0000313" key="10">
    <source>
        <dbReference type="Proteomes" id="UP000670152"/>
    </source>
</evidence>
<dbReference type="SUPFAM" id="SSF48726">
    <property type="entry name" value="Immunoglobulin"/>
    <property type="match status" value="2"/>
</dbReference>
<dbReference type="PANTHER" id="PTHR11640">
    <property type="entry name" value="NEPHRIN"/>
    <property type="match status" value="1"/>
</dbReference>
<comment type="subcellular location">
    <subcellularLocation>
        <location evidence="1">Membrane</location>
        <topology evidence="1">Single-pass type I membrane protein</topology>
    </subcellularLocation>
</comment>
<dbReference type="InterPro" id="IPR003599">
    <property type="entry name" value="Ig_sub"/>
</dbReference>
<dbReference type="GO" id="GO:0005886">
    <property type="term" value="C:plasma membrane"/>
    <property type="evidence" value="ECO:0007669"/>
    <property type="project" value="TreeGrafter"/>
</dbReference>
<dbReference type="GO" id="GO:0098609">
    <property type="term" value="P:cell-cell adhesion"/>
    <property type="evidence" value="ECO:0007669"/>
    <property type="project" value="TreeGrafter"/>
</dbReference>
<dbReference type="Gene3D" id="2.60.40.10">
    <property type="entry name" value="Immunoglobulins"/>
    <property type="match status" value="2"/>
</dbReference>
<keyword evidence="7" id="KW-0812">Transmembrane</keyword>
<evidence type="ECO:0000256" key="5">
    <source>
        <dbReference type="ARBA" id="ARBA00023319"/>
    </source>
</evidence>
<evidence type="ECO:0000256" key="2">
    <source>
        <dbReference type="ARBA" id="ARBA00023136"/>
    </source>
</evidence>
<feature type="domain" description="Immunoglobulin" evidence="8">
    <location>
        <begin position="90"/>
        <end position="185"/>
    </location>
</feature>
<feature type="non-terminal residue" evidence="9">
    <location>
        <position position="1"/>
    </location>
</feature>
<keyword evidence="10" id="KW-1185">Reference proteome</keyword>
<feature type="transmembrane region" description="Helical" evidence="7">
    <location>
        <begin position="426"/>
        <end position="449"/>
    </location>
</feature>
<evidence type="ECO:0000313" key="9">
    <source>
        <dbReference type="EMBL" id="KAG5322640.1"/>
    </source>
</evidence>
<keyword evidence="3" id="KW-1015">Disulfide bond</keyword>
<name>A0A836JQK5_9HYME</name>
<reference evidence="9 10" key="1">
    <citation type="submission" date="2020-02" db="EMBL/GenBank/DDBJ databases">
        <title>Relaxed selection underlies rapid genomic changes in the transitions from sociality to social parasitism in ants.</title>
        <authorList>
            <person name="Bi X."/>
        </authorList>
    </citation>
    <scope>NUCLEOTIDE SEQUENCE [LARGE SCALE GENOMIC DNA]</scope>
    <source>
        <strain evidence="9">BGI-DK2014b</strain>
        <tissue evidence="9">Whole body</tissue>
    </source>
</reference>
<dbReference type="GO" id="GO:0005911">
    <property type="term" value="C:cell-cell junction"/>
    <property type="evidence" value="ECO:0007669"/>
    <property type="project" value="TreeGrafter"/>
</dbReference>
<evidence type="ECO:0000256" key="6">
    <source>
        <dbReference type="SAM" id="MobiDB-lite"/>
    </source>
</evidence>
<dbReference type="InterPro" id="IPR051275">
    <property type="entry name" value="Cell_adhesion_signaling"/>
</dbReference>
<evidence type="ECO:0000256" key="7">
    <source>
        <dbReference type="SAM" id="Phobius"/>
    </source>
</evidence>
<dbReference type="InterPro" id="IPR013783">
    <property type="entry name" value="Ig-like_fold"/>
</dbReference>
<dbReference type="OrthoDB" id="6345017at2759"/>
<evidence type="ECO:0000259" key="8">
    <source>
        <dbReference type="SMART" id="SM00409"/>
    </source>
</evidence>
<gene>
    <name evidence="9" type="primary">Fas3</name>
    <name evidence="9" type="ORF">G6Z77_0005851</name>
</gene>
<dbReference type="GO" id="GO:0050839">
    <property type="term" value="F:cell adhesion molecule binding"/>
    <property type="evidence" value="ECO:0007669"/>
    <property type="project" value="TreeGrafter"/>
</dbReference>
<keyword evidence="7" id="KW-1133">Transmembrane helix</keyword>
<dbReference type="EMBL" id="JAANIB010009280">
    <property type="protein sequence ID" value="KAG5322640.1"/>
    <property type="molecule type" value="Genomic_DNA"/>
</dbReference>
<sequence length="682" mass="75534">MPGSQDYLRRVITAQCKRMEMAVGRPGESITTNGHKIPRCGMRVKRIHAQLCVISYYSMMWHMECTYAQKWKLLLVDEAKSNTFINIEPRGETAVRVGEPLQILCTAPREIRVCRVEIPGEGSILLIPSDPPSEDGNIEYYGKGLGTGECGVRIAKVKESHHGIFKCSLNTKNTRQEATASLNIVVAKPPETVEIFTNSGSLGGNTFRKGEKLEISCKAKSGRPAANLTLFLDEEPIGEERISYDMNMNAIAMQNASRSLDWTDNGRTIRCIANHIALDRPIEQTKPLEVYYPPQSQPTVERFGYVIGRRGIINVTVHAHPRPRFIWRVNDERIEEGRPDESNRLETSTAVDLGNGAWSVILMIDSVQKSDTEKEYMLMATNNEGSNEYRIVLSTSSEPAGPLSNLYGKLSEHMHALGVDLDAGSIIGIVVGVLVLLLIIFLVIFARATGRWCFAARRRGDEETAGDVGAGSEAHITPGDEDEDQEDPRIIDEKVPQGGQENPIHTSTEYVNGRRSTTRNLGESDFADPATSVSLLQLGKSKTTADVVRKRQAAAFLFYSSDTESTGRYSRSEVDGASSRGQRKPRINLSRFFGRNKDKVSGADTDTMKTVVTVDDEKLQTVEPAVQEGRTNPSTGEGGIVYAELDLTQQQQGVTPRRINEDKTEYAEILYTKPETEETADK</sequence>
<keyword evidence="5" id="KW-0393">Immunoglobulin domain</keyword>
<dbReference type="PANTHER" id="PTHR11640:SF31">
    <property type="entry name" value="IRREGULAR CHIASM C-ROUGHEST PROTEIN-RELATED"/>
    <property type="match status" value="1"/>
</dbReference>
<evidence type="ECO:0000256" key="4">
    <source>
        <dbReference type="ARBA" id="ARBA00023180"/>
    </source>
</evidence>
<keyword evidence="2 7" id="KW-0472">Membrane</keyword>
<keyword evidence="4" id="KW-0325">Glycoprotein</keyword>
<protein>
    <submittedName>
        <fullName evidence="9">FAS3 protein</fullName>
    </submittedName>
</protein>
<proteinExistence type="predicted"/>
<dbReference type="AlphaFoldDB" id="A0A836JQK5"/>
<organism evidence="9 10">
    <name type="scientific">Acromyrmex heyeri</name>
    <dbReference type="NCBI Taxonomy" id="230685"/>
    <lineage>
        <taxon>Eukaryota</taxon>
        <taxon>Metazoa</taxon>
        <taxon>Ecdysozoa</taxon>
        <taxon>Arthropoda</taxon>
        <taxon>Hexapoda</taxon>
        <taxon>Insecta</taxon>
        <taxon>Pterygota</taxon>
        <taxon>Neoptera</taxon>
        <taxon>Endopterygota</taxon>
        <taxon>Hymenoptera</taxon>
        <taxon>Apocrita</taxon>
        <taxon>Aculeata</taxon>
        <taxon>Formicoidea</taxon>
        <taxon>Formicidae</taxon>
        <taxon>Myrmicinae</taxon>
        <taxon>Acromyrmex</taxon>
    </lineage>
</organism>
<accession>A0A836JQK5</accession>
<dbReference type="InterPro" id="IPR036179">
    <property type="entry name" value="Ig-like_dom_sf"/>
</dbReference>
<feature type="region of interest" description="Disordered" evidence="6">
    <location>
        <begin position="463"/>
        <end position="488"/>
    </location>
</feature>
<comment type="caution">
    <text evidence="9">The sequence shown here is derived from an EMBL/GenBank/DDBJ whole genome shotgun (WGS) entry which is preliminary data.</text>
</comment>
<dbReference type="SMART" id="SM00409">
    <property type="entry name" value="IG"/>
    <property type="match status" value="2"/>
</dbReference>